<dbReference type="SUPFAM" id="SSF56037">
    <property type="entry name" value="PheT/TilS domain"/>
    <property type="match status" value="1"/>
</dbReference>
<evidence type="ECO:0000256" key="1">
    <source>
        <dbReference type="ARBA" id="ARBA00004496"/>
    </source>
</evidence>
<comment type="similarity">
    <text evidence="2 15">Belongs to the phenylalanyl-tRNA synthetase beta subunit family. Type 1 subfamily.</text>
</comment>
<dbReference type="InterPro" id="IPR005146">
    <property type="entry name" value="B3/B4_tRNA-bd"/>
</dbReference>
<dbReference type="OrthoDB" id="9805455at2"/>
<dbReference type="Gene3D" id="3.30.56.10">
    <property type="match status" value="2"/>
</dbReference>
<dbReference type="InterPro" id="IPR005147">
    <property type="entry name" value="tRNA_synthase_B5-dom"/>
</dbReference>
<evidence type="ECO:0000313" key="21">
    <source>
        <dbReference type="Proteomes" id="UP000321258"/>
    </source>
</evidence>
<dbReference type="CDD" id="cd00769">
    <property type="entry name" value="PheRS_beta_core"/>
    <property type="match status" value="1"/>
</dbReference>
<dbReference type="FunFam" id="2.40.50.140:FF:000045">
    <property type="entry name" value="Phenylalanine--tRNA ligase beta subunit"/>
    <property type="match status" value="1"/>
</dbReference>
<dbReference type="Proteomes" id="UP000321258">
    <property type="component" value="Unassembled WGS sequence"/>
</dbReference>
<dbReference type="InterPro" id="IPR033714">
    <property type="entry name" value="tRNA_bind_bactPheRS"/>
</dbReference>
<dbReference type="NCBIfam" id="TIGR00472">
    <property type="entry name" value="pheT_bact"/>
    <property type="match status" value="1"/>
</dbReference>
<dbReference type="InterPro" id="IPR009061">
    <property type="entry name" value="DNA-bd_dom_put_sf"/>
</dbReference>
<dbReference type="CDD" id="cd02796">
    <property type="entry name" value="tRNA_bind_bactPheRS"/>
    <property type="match status" value="1"/>
</dbReference>
<keyword evidence="21" id="KW-1185">Reference proteome</keyword>
<dbReference type="AlphaFoldDB" id="A0A512IJ43"/>
<dbReference type="NCBIfam" id="NF045760">
    <property type="entry name" value="YtpR"/>
    <property type="match status" value="1"/>
</dbReference>
<evidence type="ECO:0000256" key="14">
    <source>
        <dbReference type="ARBA" id="ARBA00049255"/>
    </source>
</evidence>
<dbReference type="GO" id="GO:0006432">
    <property type="term" value="P:phenylalanyl-tRNA aminoacylation"/>
    <property type="evidence" value="ECO:0007669"/>
    <property type="project" value="UniProtKB-UniRule"/>
</dbReference>
<gene>
    <name evidence="15 20" type="primary">pheT</name>
    <name evidence="20" type="ORF">MHA02_01080</name>
</gene>
<accession>A0A512IJ43</accession>
<feature type="binding site" evidence="15">
    <location>
        <position position="465"/>
    </location>
    <ligand>
        <name>Mg(2+)</name>
        <dbReference type="ChEBI" id="CHEBI:18420"/>
        <note>shared with alpha subunit</note>
    </ligand>
</feature>
<dbReference type="SMART" id="SM00874">
    <property type="entry name" value="B5"/>
    <property type="match status" value="1"/>
</dbReference>
<dbReference type="SUPFAM" id="SSF55681">
    <property type="entry name" value="Class II aaRS and biotin synthetases"/>
    <property type="match status" value="1"/>
</dbReference>
<dbReference type="PANTHER" id="PTHR10947:SF0">
    <property type="entry name" value="PHENYLALANINE--TRNA LIGASE BETA SUBUNIT"/>
    <property type="match status" value="1"/>
</dbReference>
<dbReference type="SMART" id="SM00873">
    <property type="entry name" value="B3_4"/>
    <property type="match status" value="1"/>
</dbReference>
<comment type="subcellular location">
    <subcellularLocation>
        <location evidence="1 15">Cytoplasm</location>
    </subcellularLocation>
</comment>
<comment type="catalytic activity">
    <reaction evidence="14 15">
        <text>tRNA(Phe) + L-phenylalanine + ATP = L-phenylalanyl-tRNA(Phe) + AMP + diphosphate + H(+)</text>
        <dbReference type="Rhea" id="RHEA:19413"/>
        <dbReference type="Rhea" id="RHEA-COMP:9668"/>
        <dbReference type="Rhea" id="RHEA-COMP:9699"/>
        <dbReference type="ChEBI" id="CHEBI:15378"/>
        <dbReference type="ChEBI" id="CHEBI:30616"/>
        <dbReference type="ChEBI" id="CHEBI:33019"/>
        <dbReference type="ChEBI" id="CHEBI:58095"/>
        <dbReference type="ChEBI" id="CHEBI:78442"/>
        <dbReference type="ChEBI" id="CHEBI:78531"/>
        <dbReference type="ChEBI" id="CHEBI:456215"/>
        <dbReference type="EC" id="6.1.1.20"/>
    </reaction>
</comment>
<keyword evidence="5 16" id="KW-0820">tRNA-binding</keyword>
<dbReference type="InterPro" id="IPR002547">
    <property type="entry name" value="tRNA-bd_dom"/>
</dbReference>
<dbReference type="Gene3D" id="3.30.930.10">
    <property type="entry name" value="Bira Bifunctional Protein, Domain 2"/>
    <property type="match status" value="1"/>
</dbReference>
<keyword evidence="12 15" id="KW-0648">Protein biosynthesis</keyword>
<evidence type="ECO:0000259" key="19">
    <source>
        <dbReference type="PROSITE" id="PS51483"/>
    </source>
</evidence>
<evidence type="ECO:0000256" key="15">
    <source>
        <dbReference type="HAMAP-Rule" id="MF_00283"/>
    </source>
</evidence>
<dbReference type="HAMAP" id="MF_00283">
    <property type="entry name" value="Phe_tRNA_synth_beta1"/>
    <property type="match status" value="1"/>
</dbReference>
<keyword evidence="7 15" id="KW-0479">Metal-binding</keyword>
<comment type="caution">
    <text evidence="20">The sequence shown here is derived from an EMBL/GenBank/DDBJ whole genome shotgun (WGS) entry which is preliminary data.</text>
</comment>
<dbReference type="InterPro" id="IPR045060">
    <property type="entry name" value="Phe-tRNA-ligase_IIc_bsu"/>
</dbReference>
<dbReference type="GO" id="GO:0004826">
    <property type="term" value="F:phenylalanine-tRNA ligase activity"/>
    <property type="evidence" value="ECO:0007669"/>
    <property type="project" value="UniProtKB-UniRule"/>
</dbReference>
<evidence type="ECO:0000259" key="18">
    <source>
        <dbReference type="PROSITE" id="PS51447"/>
    </source>
</evidence>
<dbReference type="PROSITE" id="PS50886">
    <property type="entry name" value="TRBD"/>
    <property type="match status" value="1"/>
</dbReference>
<dbReference type="InterPro" id="IPR012340">
    <property type="entry name" value="NA-bd_OB-fold"/>
</dbReference>
<evidence type="ECO:0000313" key="20">
    <source>
        <dbReference type="EMBL" id="GEO97720.1"/>
    </source>
</evidence>
<evidence type="ECO:0000256" key="11">
    <source>
        <dbReference type="ARBA" id="ARBA00022884"/>
    </source>
</evidence>
<keyword evidence="6 15" id="KW-0436">Ligase</keyword>
<dbReference type="InterPro" id="IPR004532">
    <property type="entry name" value="Phe-tRNA-ligase_IIc_bsu_bact"/>
</dbReference>
<dbReference type="SUPFAM" id="SSF50249">
    <property type="entry name" value="Nucleic acid-binding proteins"/>
    <property type="match status" value="1"/>
</dbReference>
<dbReference type="GO" id="GO:0005524">
    <property type="term" value="F:ATP binding"/>
    <property type="evidence" value="ECO:0007669"/>
    <property type="project" value="UniProtKB-UniRule"/>
</dbReference>
<evidence type="ECO:0000256" key="10">
    <source>
        <dbReference type="ARBA" id="ARBA00022842"/>
    </source>
</evidence>
<dbReference type="Pfam" id="PF03483">
    <property type="entry name" value="B3_4"/>
    <property type="match status" value="1"/>
</dbReference>
<sequence>MKFTLSWLKDHLDTEASLETIADTLTRIGLEVEAIEDKAAALKPYVVANVISAEPHPNADRLRVCMVDAGDGAPIQVVCGAPNARAGMKSVFAPAGTYVPGKNITLSVGTIRGVESRGMLCSGAELGLGDDHDGILDLPADAPVGQPYPLYAGLDDPVIEINLTPNRADCASIHGIARDLAATGIGTLKRDAFPALRGEGSCTVPVAIELGDDPALCPVFALRLVRGVTNGPSPDWMQARLRAIGLRPINALVDITNYMTFDRGRPLHVFDVKKVAGGLTVRRAGEGEELKALDGRIYRLDGDTVVIADDNGVESIGGIIGGEASGCDATTTDVLIESALWDPKNIARTGRRLGVITDARYRFERGVDPAFVLPGLDLATKLVVDTCGGTPTQATIAGEIPDTDRVIDFPWTEVRRLAGIELSRAEMKVTLETLGFHVAGTGDRVKVLTPSWRQDVEGKADLVEEVIRIAGLDRIEPKPLLRADVNAVGPKLTVLQRRTRSAKRALASRGLLEAVTWSFVRHEDACLFGGGGANLALANPIAADLSDMRPSLVPGLLRAAQTNADRGYGDVALFEVGQCFETDQPEGQSIRAAAVRRGSARHEGDGRHWSGTAAVVDALEAKADALALLTALGIQTGGLQIVAGGPAWLHPGRSGTLQFGPKNPIGWFGEIHPAAMKALDLKGTLVAFEITLDALPLPKYKPTKVKPALALSGLQPVSRDFAFVVGRDVAAGDVIRAAQGAERKLITGVEVFDVYEGVGIPEGSKSIAVAVRLQPVERTLTDAEIEAVSGKIVAEVAKKTGASLRA</sequence>
<dbReference type="InterPro" id="IPR045864">
    <property type="entry name" value="aa-tRNA-synth_II/BPL/LPL"/>
</dbReference>
<dbReference type="InterPro" id="IPR005121">
    <property type="entry name" value="Fdx_antiC-bd"/>
</dbReference>
<feature type="domain" description="TRNA-binding" evidence="17">
    <location>
        <begin position="39"/>
        <end position="149"/>
    </location>
</feature>
<reference evidence="20 21" key="1">
    <citation type="submission" date="2019-07" db="EMBL/GenBank/DDBJ databases">
        <title>Whole genome shotgun sequence of Methylobacterium haplocladii NBRC 107714.</title>
        <authorList>
            <person name="Hosoyama A."/>
            <person name="Uohara A."/>
            <person name="Ohji S."/>
            <person name="Ichikawa N."/>
        </authorList>
    </citation>
    <scope>NUCLEOTIDE SEQUENCE [LARGE SCALE GENOMIC DNA]</scope>
    <source>
        <strain evidence="20 21">NBRC 107714</strain>
    </source>
</reference>
<feature type="binding site" evidence="15">
    <location>
        <position position="455"/>
    </location>
    <ligand>
        <name>Mg(2+)</name>
        <dbReference type="ChEBI" id="CHEBI:18420"/>
        <note>shared with alpha subunit</note>
    </ligand>
</feature>
<dbReference type="PROSITE" id="PS51483">
    <property type="entry name" value="B5"/>
    <property type="match status" value="1"/>
</dbReference>
<evidence type="ECO:0000256" key="2">
    <source>
        <dbReference type="ARBA" id="ARBA00008653"/>
    </source>
</evidence>
<evidence type="ECO:0000259" key="17">
    <source>
        <dbReference type="PROSITE" id="PS50886"/>
    </source>
</evidence>
<evidence type="ECO:0000256" key="12">
    <source>
        <dbReference type="ARBA" id="ARBA00022917"/>
    </source>
</evidence>
<dbReference type="Pfam" id="PF03484">
    <property type="entry name" value="B5"/>
    <property type="match status" value="1"/>
</dbReference>
<dbReference type="Pfam" id="PF03147">
    <property type="entry name" value="FDX-ACB"/>
    <property type="match status" value="1"/>
</dbReference>
<dbReference type="PANTHER" id="PTHR10947">
    <property type="entry name" value="PHENYLALANYL-TRNA SYNTHETASE BETA CHAIN AND LEUCINE-RICH REPEAT-CONTAINING PROTEIN 47"/>
    <property type="match status" value="1"/>
</dbReference>
<dbReference type="EC" id="6.1.1.20" evidence="15"/>
<dbReference type="SUPFAM" id="SSF54991">
    <property type="entry name" value="Anticodon-binding domain of PheRS"/>
    <property type="match status" value="1"/>
</dbReference>
<dbReference type="SMART" id="SM00896">
    <property type="entry name" value="FDX-ACB"/>
    <property type="match status" value="1"/>
</dbReference>
<dbReference type="SUPFAM" id="SSF46955">
    <property type="entry name" value="Putative DNA-binding domain"/>
    <property type="match status" value="1"/>
</dbReference>
<evidence type="ECO:0000256" key="5">
    <source>
        <dbReference type="ARBA" id="ARBA00022555"/>
    </source>
</evidence>
<evidence type="ECO:0000256" key="3">
    <source>
        <dbReference type="ARBA" id="ARBA00011209"/>
    </source>
</evidence>
<protein>
    <recommendedName>
        <fullName evidence="15">Phenylalanine--tRNA ligase beta subunit</fullName>
        <ecNumber evidence="15">6.1.1.20</ecNumber>
    </recommendedName>
    <alternativeName>
        <fullName evidence="15">Phenylalanyl-tRNA synthetase beta subunit</fullName>
        <shortName evidence="15">PheRS</shortName>
    </alternativeName>
</protein>
<evidence type="ECO:0000256" key="13">
    <source>
        <dbReference type="ARBA" id="ARBA00023146"/>
    </source>
</evidence>
<keyword evidence="9 15" id="KW-0067">ATP-binding</keyword>
<dbReference type="PROSITE" id="PS51447">
    <property type="entry name" value="FDX_ACB"/>
    <property type="match status" value="1"/>
</dbReference>
<keyword evidence="10 15" id="KW-0460">Magnesium</keyword>
<dbReference type="Pfam" id="PF17759">
    <property type="entry name" value="tRNA_synthFbeta"/>
    <property type="match status" value="1"/>
</dbReference>
<dbReference type="GO" id="GO:0009328">
    <property type="term" value="C:phenylalanine-tRNA ligase complex"/>
    <property type="evidence" value="ECO:0007669"/>
    <property type="project" value="TreeGrafter"/>
</dbReference>
<evidence type="ECO:0000256" key="16">
    <source>
        <dbReference type="PROSITE-ProRule" id="PRU00209"/>
    </source>
</evidence>
<dbReference type="RefSeq" id="WP_147076028.1">
    <property type="nucleotide sequence ID" value="NZ_BJZT01000002.1"/>
</dbReference>
<feature type="binding site" evidence="15">
    <location>
        <position position="464"/>
    </location>
    <ligand>
        <name>Mg(2+)</name>
        <dbReference type="ChEBI" id="CHEBI:18420"/>
        <note>shared with alpha subunit</note>
    </ligand>
</feature>
<dbReference type="GO" id="GO:0000287">
    <property type="term" value="F:magnesium ion binding"/>
    <property type="evidence" value="ECO:0007669"/>
    <property type="project" value="UniProtKB-UniRule"/>
</dbReference>
<keyword evidence="13 15" id="KW-0030">Aminoacyl-tRNA synthetase</keyword>
<feature type="domain" description="FDX-ACB" evidence="18">
    <location>
        <begin position="712"/>
        <end position="805"/>
    </location>
</feature>
<dbReference type="InterPro" id="IPR041616">
    <property type="entry name" value="PheRS_beta_core"/>
</dbReference>
<evidence type="ECO:0000256" key="9">
    <source>
        <dbReference type="ARBA" id="ARBA00022840"/>
    </source>
</evidence>
<dbReference type="Gene3D" id="2.40.50.140">
    <property type="entry name" value="Nucleic acid-binding proteins"/>
    <property type="match status" value="1"/>
</dbReference>
<organism evidence="20 21">
    <name type="scientific">Methylobacterium haplocladii</name>
    <dbReference type="NCBI Taxonomy" id="1176176"/>
    <lineage>
        <taxon>Bacteria</taxon>
        <taxon>Pseudomonadati</taxon>
        <taxon>Pseudomonadota</taxon>
        <taxon>Alphaproteobacteria</taxon>
        <taxon>Hyphomicrobiales</taxon>
        <taxon>Methylobacteriaceae</taxon>
        <taxon>Methylobacterium</taxon>
    </lineage>
</organism>
<keyword evidence="4 15" id="KW-0963">Cytoplasm</keyword>
<dbReference type="EMBL" id="BJZT01000002">
    <property type="protein sequence ID" value="GEO97720.1"/>
    <property type="molecule type" value="Genomic_DNA"/>
</dbReference>
<dbReference type="Pfam" id="PF01588">
    <property type="entry name" value="tRNA_bind"/>
    <property type="match status" value="1"/>
</dbReference>
<keyword evidence="11 16" id="KW-0694">RNA-binding</keyword>
<evidence type="ECO:0000256" key="6">
    <source>
        <dbReference type="ARBA" id="ARBA00022598"/>
    </source>
</evidence>
<comment type="subunit">
    <text evidence="3 15">Tetramer of two alpha and two beta subunits.</text>
</comment>
<dbReference type="GO" id="GO:0000049">
    <property type="term" value="F:tRNA binding"/>
    <property type="evidence" value="ECO:0007669"/>
    <property type="project" value="UniProtKB-UniRule"/>
</dbReference>
<keyword evidence="8 15" id="KW-0547">Nucleotide-binding</keyword>
<dbReference type="Gene3D" id="3.50.40.10">
    <property type="entry name" value="Phenylalanyl-trna Synthetase, Chain B, domain 3"/>
    <property type="match status" value="1"/>
</dbReference>
<dbReference type="FunFam" id="3.30.70.380:FF:000001">
    <property type="entry name" value="Phenylalanine--tRNA ligase beta subunit"/>
    <property type="match status" value="1"/>
</dbReference>
<evidence type="ECO:0000256" key="7">
    <source>
        <dbReference type="ARBA" id="ARBA00022723"/>
    </source>
</evidence>
<evidence type="ECO:0000256" key="4">
    <source>
        <dbReference type="ARBA" id="ARBA00022490"/>
    </source>
</evidence>
<dbReference type="Gene3D" id="3.30.70.380">
    <property type="entry name" value="Ferrodoxin-fold anticodon-binding domain"/>
    <property type="match status" value="1"/>
</dbReference>
<dbReference type="InterPro" id="IPR036690">
    <property type="entry name" value="Fdx_antiC-bd_sf"/>
</dbReference>
<proteinExistence type="inferred from homology"/>
<comment type="cofactor">
    <cofactor evidence="15">
        <name>Mg(2+)</name>
        <dbReference type="ChEBI" id="CHEBI:18420"/>
    </cofactor>
    <text evidence="15">Binds 2 magnesium ions per tetramer.</text>
</comment>
<name>A0A512IJ43_9HYPH</name>
<feature type="domain" description="B5" evidence="19">
    <location>
        <begin position="402"/>
        <end position="477"/>
    </location>
</feature>
<feature type="binding site" evidence="15">
    <location>
        <position position="461"/>
    </location>
    <ligand>
        <name>Mg(2+)</name>
        <dbReference type="ChEBI" id="CHEBI:18420"/>
        <note>shared with alpha subunit</note>
    </ligand>
</feature>
<evidence type="ECO:0000256" key="8">
    <source>
        <dbReference type="ARBA" id="ARBA00022741"/>
    </source>
</evidence>
<dbReference type="InterPro" id="IPR020825">
    <property type="entry name" value="Phe-tRNA_synthase-like_B3/B4"/>
</dbReference>